<dbReference type="InterPro" id="IPR036010">
    <property type="entry name" value="2Fe-2S_ferredoxin-like_sf"/>
</dbReference>
<dbReference type="EMBL" id="JAERRB010000013">
    <property type="protein sequence ID" value="MBL0744903.1"/>
    <property type="molecule type" value="Genomic_DNA"/>
</dbReference>
<gene>
    <name evidence="11" type="ORF">JI741_26965</name>
</gene>
<dbReference type="SUPFAM" id="SSF52343">
    <property type="entry name" value="Ferredoxin reductase-like, C-terminal NADP-linked domain"/>
    <property type="match status" value="1"/>
</dbReference>
<dbReference type="InterPro" id="IPR006058">
    <property type="entry name" value="2Fe2S_fd_BS"/>
</dbReference>
<dbReference type="Pfam" id="PF00175">
    <property type="entry name" value="NAD_binding_1"/>
    <property type="match status" value="1"/>
</dbReference>
<dbReference type="PROSITE" id="PS00197">
    <property type="entry name" value="2FE2S_FER_1"/>
    <property type="match status" value="1"/>
</dbReference>
<keyword evidence="7" id="KW-0408">Iron</keyword>
<dbReference type="SUPFAM" id="SSF63380">
    <property type="entry name" value="Riboflavin synthase domain-like"/>
    <property type="match status" value="1"/>
</dbReference>
<dbReference type="InterPro" id="IPR001709">
    <property type="entry name" value="Flavoprot_Pyr_Nucl_cyt_Rdtase"/>
</dbReference>
<evidence type="ECO:0000256" key="5">
    <source>
        <dbReference type="ARBA" id="ARBA00022827"/>
    </source>
</evidence>
<keyword evidence="5" id="KW-0274">FAD</keyword>
<evidence type="ECO:0000256" key="4">
    <source>
        <dbReference type="ARBA" id="ARBA00022723"/>
    </source>
</evidence>
<dbReference type="PRINTS" id="PR00371">
    <property type="entry name" value="FPNCR"/>
</dbReference>
<evidence type="ECO:0000256" key="8">
    <source>
        <dbReference type="ARBA" id="ARBA00023014"/>
    </source>
</evidence>
<evidence type="ECO:0000259" key="9">
    <source>
        <dbReference type="PROSITE" id="PS51085"/>
    </source>
</evidence>
<dbReference type="InterPro" id="IPR017927">
    <property type="entry name" value="FAD-bd_FR_type"/>
</dbReference>
<evidence type="ECO:0000313" key="11">
    <source>
        <dbReference type="EMBL" id="MBL0744903.1"/>
    </source>
</evidence>
<evidence type="ECO:0000256" key="1">
    <source>
        <dbReference type="ARBA" id="ARBA00001974"/>
    </source>
</evidence>
<organism evidence="11 12">
    <name type="scientific">Chryseolinea lacunae</name>
    <dbReference type="NCBI Taxonomy" id="2801331"/>
    <lineage>
        <taxon>Bacteria</taxon>
        <taxon>Pseudomonadati</taxon>
        <taxon>Bacteroidota</taxon>
        <taxon>Cytophagia</taxon>
        <taxon>Cytophagales</taxon>
        <taxon>Fulvivirgaceae</taxon>
        <taxon>Chryseolinea</taxon>
    </lineage>
</organism>
<proteinExistence type="predicted"/>
<dbReference type="RefSeq" id="WP_202014910.1">
    <property type="nucleotide sequence ID" value="NZ_JAERRB010000013.1"/>
</dbReference>
<evidence type="ECO:0000313" key="12">
    <source>
        <dbReference type="Proteomes" id="UP000613030"/>
    </source>
</evidence>
<dbReference type="InterPro" id="IPR050415">
    <property type="entry name" value="MRET"/>
</dbReference>
<evidence type="ECO:0000256" key="7">
    <source>
        <dbReference type="ARBA" id="ARBA00023004"/>
    </source>
</evidence>
<dbReference type="CDD" id="cd06214">
    <property type="entry name" value="PA_degradation_oxidoreductase_like"/>
    <property type="match status" value="1"/>
</dbReference>
<dbReference type="Gene3D" id="2.40.30.10">
    <property type="entry name" value="Translation factors"/>
    <property type="match status" value="1"/>
</dbReference>
<dbReference type="InterPro" id="IPR012675">
    <property type="entry name" value="Beta-grasp_dom_sf"/>
</dbReference>
<dbReference type="PANTHER" id="PTHR47354:SF8">
    <property type="entry name" value="1,2-PHENYLACETYL-COA EPOXIDASE, SUBUNIT E"/>
    <property type="match status" value="1"/>
</dbReference>
<evidence type="ECO:0000256" key="3">
    <source>
        <dbReference type="ARBA" id="ARBA00022714"/>
    </source>
</evidence>
<dbReference type="PRINTS" id="PR00410">
    <property type="entry name" value="PHEHYDRXLASE"/>
</dbReference>
<dbReference type="InterPro" id="IPR001433">
    <property type="entry name" value="OxRdtase_FAD/NAD-bd"/>
</dbReference>
<dbReference type="Gene3D" id="3.40.50.80">
    <property type="entry name" value="Nucleotide-binding domain of ferredoxin-NADP reductase (FNR) module"/>
    <property type="match status" value="1"/>
</dbReference>
<keyword evidence="3" id="KW-0001">2Fe-2S</keyword>
<dbReference type="Pfam" id="PF00970">
    <property type="entry name" value="FAD_binding_6"/>
    <property type="match status" value="1"/>
</dbReference>
<dbReference type="Gene3D" id="3.10.20.30">
    <property type="match status" value="1"/>
</dbReference>
<dbReference type="PROSITE" id="PS51085">
    <property type="entry name" value="2FE2S_FER_2"/>
    <property type="match status" value="1"/>
</dbReference>
<keyword evidence="8" id="KW-0411">Iron-sulfur</keyword>
<feature type="domain" description="FAD-binding FR-type" evidence="10">
    <location>
        <begin position="4"/>
        <end position="105"/>
    </location>
</feature>
<name>A0ABS1KZK6_9BACT</name>
<reference evidence="11 12" key="1">
    <citation type="submission" date="2021-01" db="EMBL/GenBank/DDBJ databases">
        <title>Chryseolinea sp. Jin1 Genome sequencing and assembly.</title>
        <authorList>
            <person name="Kim I."/>
        </authorList>
    </citation>
    <scope>NUCLEOTIDE SEQUENCE [LARGE SCALE GENOMIC DNA]</scope>
    <source>
        <strain evidence="11 12">Jin1</strain>
    </source>
</reference>
<dbReference type="PANTHER" id="PTHR47354">
    <property type="entry name" value="NADH OXIDOREDUCTASE HCR"/>
    <property type="match status" value="1"/>
</dbReference>
<dbReference type="InterPro" id="IPR017938">
    <property type="entry name" value="Riboflavin_synthase-like_b-brl"/>
</dbReference>
<dbReference type="Proteomes" id="UP000613030">
    <property type="component" value="Unassembled WGS sequence"/>
</dbReference>
<dbReference type="InterPro" id="IPR039261">
    <property type="entry name" value="FNR_nucleotide-bd"/>
</dbReference>
<keyword evidence="6" id="KW-0560">Oxidoreductase</keyword>
<keyword evidence="2" id="KW-0285">Flavoprotein</keyword>
<sequence>MNESPYIAVTIAEIRLETPDTKSFVLHHDSPLAYQPGQFLTLVFLKPGKEERRSYSISSHPHWGEPLTITVKRIDNGEYSRFLFDHCAVGDTLLTIGASGFFLLPEHIEGHSHYFFMAAGSGITPMLPLIKTLLHDHPTLHVYLVYSNRSEDRAIFYTALKTLEKTFPNFHVLYLFSVAKDLMKARISKLMLQHYLDKTLGAEKDKALFYLCGPHDYMQMISITLLTEGVPQAQIRKEIFSTVKPVVKELPPDQLPHRVTLHYAGHTHALTVQYPLTILETAKRAGVVLPYSCEAGKCGTCSATCLQGKVWLSYNEVLLDKELASGRVLTCVGYPYGTDDVVLDFPSLH</sequence>
<evidence type="ECO:0000259" key="10">
    <source>
        <dbReference type="PROSITE" id="PS51384"/>
    </source>
</evidence>
<evidence type="ECO:0000256" key="2">
    <source>
        <dbReference type="ARBA" id="ARBA00022630"/>
    </source>
</evidence>
<comment type="caution">
    <text evidence="11">The sequence shown here is derived from an EMBL/GenBank/DDBJ whole genome shotgun (WGS) entry which is preliminary data.</text>
</comment>
<dbReference type="InterPro" id="IPR001041">
    <property type="entry name" value="2Fe-2S_ferredoxin-type"/>
</dbReference>
<keyword evidence="4" id="KW-0479">Metal-binding</keyword>
<feature type="domain" description="2Fe-2S ferredoxin-type" evidence="9">
    <location>
        <begin position="257"/>
        <end position="349"/>
    </location>
</feature>
<dbReference type="PROSITE" id="PS51384">
    <property type="entry name" value="FAD_FR"/>
    <property type="match status" value="1"/>
</dbReference>
<keyword evidence="12" id="KW-1185">Reference proteome</keyword>
<protein>
    <submittedName>
        <fullName evidence="11">Ferredoxin--NADP reductase</fullName>
    </submittedName>
</protein>
<dbReference type="CDD" id="cd00207">
    <property type="entry name" value="fer2"/>
    <property type="match status" value="1"/>
</dbReference>
<comment type="cofactor">
    <cofactor evidence="1">
        <name>FAD</name>
        <dbReference type="ChEBI" id="CHEBI:57692"/>
    </cofactor>
</comment>
<dbReference type="SUPFAM" id="SSF54292">
    <property type="entry name" value="2Fe-2S ferredoxin-like"/>
    <property type="match status" value="1"/>
</dbReference>
<accession>A0ABS1KZK6</accession>
<dbReference type="Pfam" id="PF00111">
    <property type="entry name" value="Fer2"/>
    <property type="match status" value="1"/>
</dbReference>
<evidence type="ECO:0000256" key="6">
    <source>
        <dbReference type="ARBA" id="ARBA00023002"/>
    </source>
</evidence>
<dbReference type="InterPro" id="IPR008333">
    <property type="entry name" value="Cbr1-like_FAD-bd_dom"/>
</dbReference>